<feature type="repeat" description="RCC1" evidence="2">
    <location>
        <begin position="1097"/>
        <end position="1148"/>
    </location>
</feature>
<dbReference type="PROSITE" id="PS00626">
    <property type="entry name" value="RCC1_2"/>
    <property type="match status" value="2"/>
</dbReference>
<dbReference type="Pfam" id="PF00415">
    <property type="entry name" value="RCC1"/>
    <property type="match status" value="1"/>
</dbReference>
<dbReference type="PANTHER" id="PTHR22870:SF466">
    <property type="entry name" value="ANKYRIN REPEAT-CONTAINING PROTEIN"/>
    <property type="match status" value="1"/>
</dbReference>
<dbReference type="PANTHER" id="PTHR22870">
    <property type="entry name" value="REGULATOR OF CHROMOSOME CONDENSATION"/>
    <property type="match status" value="1"/>
</dbReference>
<dbReference type="EMBL" id="MNPL01025629">
    <property type="protein sequence ID" value="OQR68215.1"/>
    <property type="molecule type" value="Genomic_DNA"/>
</dbReference>
<dbReference type="InterPro" id="IPR009091">
    <property type="entry name" value="RCC1/BLIP-II"/>
</dbReference>
<evidence type="ECO:0000313" key="6">
    <source>
        <dbReference type="Proteomes" id="UP000192247"/>
    </source>
</evidence>
<feature type="repeat" description="RCC1" evidence="2">
    <location>
        <begin position="913"/>
        <end position="963"/>
    </location>
</feature>
<proteinExistence type="predicted"/>
<dbReference type="PROSITE" id="PS50012">
    <property type="entry name" value="RCC1_3"/>
    <property type="match status" value="5"/>
</dbReference>
<name>A0A1V9X3R6_9ACAR</name>
<reference evidence="5 6" key="1">
    <citation type="journal article" date="2017" name="Gigascience">
        <title>Draft genome of the honey bee ectoparasitic mite, Tropilaelaps mercedesae, is shaped by the parasitic life history.</title>
        <authorList>
            <person name="Dong X."/>
            <person name="Armstrong S.D."/>
            <person name="Xia D."/>
            <person name="Makepeace B.L."/>
            <person name="Darby A.C."/>
            <person name="Kadowaki T."/>
        </authorList>
    </citation>
    <scope>NUCLEOTIDE SEQUENCE [LARGE SCALE GENOMIC DNA]</scope>
    <source>
        <strain evidence="5">Wuxi-XJTLU</strain>
    </source>
</reference>
<evidence type="ECO:0000256" key="3">
    <source>
        <dbReference type="SAM" id="MobiDB-lite"/>
    </source>
</evidence>
<accession>A0A1V9X3R6</accession>
<sequence length="1580" mass="172668">MRTHSMNGNFYADDGDMPFQKRRPLLDPPGWDVSGGDVIQEDESGLSGGGCIMNPLGVDLYTIRNVLRLPIGVTIRKAVSQSTHTRVAIAALCSNETLIAFTEHNGRRRIKQWRASDGENVRLLLDPSCHNVVVVSASGVIRLLALVTSPAVQPLQALQGEVVFSQQAKGSALADACCWETCTGVPMVVLGFESRELLFIEISTGEILFRTSSPLPIYSMFVCHSDYHRHRHLLVIQTSTGQKTHLCIESRIEPRIVFPPDHRVLFLALSRFGVDVELFNQGDLVKAFNKRSSTLSVYDGNMLMGDPTHVIDLPEKLDLPKLTTGSSVVMWQDFMYFSSDNTLYLLSQPPANVNTKKQDKISPLLATYDMRASIVDTHTSLYSTPDVTKAKEKGCSSVDIVPPAVFITTRDSIQMLAPACTLQRAFVQLAVEASPAHCERFISLFPRLSPLRLYEMAAEIELRRNNFTKAIKLYQTSKCGQLKRVSHFVSSGSLAELLAYSQVVFSTRCHELQPVDRPHLANFAILCFVHQLLEKHDQREAITNAFKAFLVDNEYYSDIVVVRTLCNFKLYNLLSHFARLHNQLALMAEFLFKNLQEPSDTQVCQSYSASALKQEQMAIQECLTGHPGMILALCTSPGLLARYLRTCCDLLQISDYILELAVLFDPSRPCNKLAIRKLLLTPKRQRCAKSETSLISADSLDASSLDALDEPSPVSERDVLKLFLFVLLLLNRNASQEQAESLSNGSNVNGVGTNPGGGRSDARKPEFQSALVKVFEFHPQSSRTVGTGGIQLAAGPTYAALCARGKAYVWGINRVGRFGEGEPSFCETVAPQRVSFLDFLRVNVSQVACGTSHTLFLTDHGLFASGASNFGQLGLGPDVRRSQHPQFVEALRDNSIKQIACGAYHSIALTHAGRVFCWGWGVYGQLGQGSTSDFFQPAAVKGFPATPVQVGAGGAHSVVLCHDGRLVAFGCNAFGQLGLGNRTKFSRPQLVRLPTNSISMIAVGFFQTYALSTKPAYRIYTWGCNPQSLRLQAQSQKKLRQQQQQGSGSVGAASKGSPEDLSNPMSYLSPSLLCELSHGVASMSAGYNHVALVTTRGELLTAGRNSEGQLGHGHRKDIATPTPISSLANRHMVSVACGKDFTLAVDNAGKVLAWGQNDAGQLALKTVLPAREAEANNRVIMVRTTRRVINIPVLKQAELKPVPCSGLPSEVAQAHIPNMDISEMEMSVRQRLFFATYSERLLNCPPLSLMDSRPYVGGAALHATLAIFHSSYDSAMILEHCNSLGDHQAAAKVALLEGRLTNALEYQLKAVKQCRDPKSALREVLDYYCSRIEESMSLDSIKAFLNLAITSWIEMLFDVSELEAILATHLDRIGLPLGLLMFCDAKAVAEVCLGVEGVAENFSPEFNERLMDLVNGAMNSPEGDAAACQGIIEVTGCGKVLEEIRREDAMTMSSSEKFRKKLATQVKQKIKHNSMPPPPIMISSLDAKRLVQASGGQAVVFSCGHHVASSQVELGPLRNSLPPDQLDRVTSLYATRGHPIPLACPSCVLERLSTTSLHEDASASMYTTAPPTNNTATASQ</sequence>
<dbReference type="InterPro" id="IPR051210">
    <property type="entry name" value="Ub_ligase/GEF_domain"/>
</dbReference>
<comment type="caution">
    <text evidence="5">The sequence shown here is derived from an EMBL/GenBank/DDBJ whole genome shotgun (WGS) entry which is preliminary data.</text>
</comment>
<evidence type="ECO:0000259" key="4">
    <source>
        <dbReference type="Pfam" id="PF25390"/>
    </source>
</evidence>
<dbReference type="PRINTS" id="PR00633">
    <property type="entry name" value="RCCNDNSATION"/>
</dbReference>
<feature type="region of interest" description="Disordered" evidence="3">
    <location>
        <begin position="1033"/>
        <end position="1062"/>
    </location>
</feature>
<evidence type="ECO:0000256" key="1">
    <source>
        <dbReference type="ARBA" id="ARBA00022737"/>
    </source>
</evidence>
<evidence type="ECO:0000313" key="5">
    <source>
        <dbReference type="EMBL" id="OQR68215.1"/>
    </source>
</evidence>
<protein>
    <recommendedName>
        <fullName evidence="4">RCC1-like domain-containing protein</fullName>
    </recommendedName>
</protein>
<feature type="repeat" description="RCC1" evidence="2">
    <location>
        <begin position="860"/>
        <end position="912"/>
    </location>
</feature>
<evidence type="ECO:0000256" key="2">
    <source>
        <dbReference type="PROSITE-ProRule" id="PRU00235"/>
    </source>
</evidence>
<feature type="domain" description="RCC1-like" evidence="4">
    <location>
        <begin position="787"/>
        <end position="1031"/>
    </location>
</feature>
<feature type="repeat" description="RCC1" evidence="2">
    <location>
        <begin position="964"/>
        <end position="1014"/>
    </location>
</feature>
<dbReference type="InterPro" id="IPR000408">
    <property type="entry name" value="Reg_chr_condens"/>
</dbReference>
<feature type="compositionally biased region" description="Low complexity" evidence="3">
    <location>
        <begin position="741"/>
        <end position="752"/>
    </location>
</feature>
<dbReference type="OrthoDB" id="6513315at2759"/>
<dbReference type="SUPFAM" id="SSF50985">
    <property type="entry name" value="RCC1/BLIP-II"/>
    <property type="match status" value="2"/>
</dbReference>
<feature type="compositionally biased region" description="Low complexity" evidence="3">
    <location>
        <begin position="1033"/>
        <end position="1056"/>
    </location>
</feature>
<organism evidence="5 6">
    <name type="scientific">Tropilaelaps mercedesae</name>
    <dbReference type="NCBI Taxonomy" id="418985"/>
    <lineage>
        <taxon>Eukaryota</taxon>
        <taxon>Metazoa</taxon>
        <taxon>Ecdysozoa</taxon>
        <taxon>Arthropoda</taxon>
        <taxon>Chelicerata</taxon>
        <taxon>Arachnida</taxon>
        <taxon>Acari</taxon>
        <taxon>Parasitiformes</taxon>
        <taxon>Mesostigmata</taxon>
        <taxon>Gamasina</taxon>
        <taxon>Dermanyssoidea</taxon>
        <taxon>Laelapidae</taxon>
        <taxon>Tropilaelaps</taxon>
    </lineage>
</organism>
<keyword evidence="6" id="KW-1185">Reference proteome</keyword>
<dbReference type="Pfam" id="PF25390">
    <property type="entry name" value="WD40_RLD"/>
    <property type="match status" value="1"/>
</dbReference>
<dbReference type="InParanoid" id="A0A1V9X3R6"/>
<dbReference type="Proteomes" id="UP000192247">
    <property type="component" value="Unassembled WGS sequence"/>
</dbReference>
<keyword evidence="1" id="KW-0677">Repeat</keyword>
<gene>
    <name evidence="5" type="ORF">BIW11_04601</name>
</gene>
<dbReference type="STRING" id="418985.A0A1V9X3R6"/>
<dbReference type="InterPro" id="IPR058923">
    <property type="entry name" value="RCC1-like_dom"/>
</dbReference>
<dbReference type="Gene3D" id="2.130.10.30">
    <property type="entry name" value="Regulator of chromosome condensation 1/beta-lactamase-inhibitor protein II"/>
    <property type="match status" value="2"/>
</dbReference>
<feature type="repeat" description="RCC1" evidence="2">
    <location>
        <begin position="805"/>
        <end position="860"/>
    </location>
</feature>
<feature type="region of interest" description="Disordered" evidence="3">
    <location>
        <begin position="740"/>
        <end position="763"/>
    </location>
</feature>
<dbReference type="SUPFAM" id="SSF69322">
    <property type="entry name" value="Tricorn protease domain 2"/>
    <property type="match status" value="1"/>
</dbReference>